<reference evidence="2" key="1">
    <citation type="submission" date="2022-10" db="EMBL/GenBank/DDBJ databases">
        <title>Genome assembly of Pristionchus species.</title>
        <authorList>
            <person name="Yoshida K."/>
            <person name="Sommer R.J."/>
        </authorList>
    </citation>
    <scope>NUCLEOTIDE SEQUENCE [LARGE SCALE GENOMIC DNA]</scope>
    <source>
        <strain evidence="2">RS5460</strain>
    </source>
</reference>
<proteinExistence type="predicted"/>
<feature type="non-terminal residue" evidence="1">
    <location>
        <position position="1"/>
    </location>
</feature>
<keyword evidence="2" id="KW-1185">Reference proteome</keyword>
<evidence type="ECO:0000313" key="1">
    <source>
        <dbReference type="EMBL" id="GMR34106.1"/>
    </source>
</evidence>
<feature type="non-terminal residue" evidence="1">
    <location>
        <position position="67"/>
    </location>
</feature>
<organism evidence="1 2">
    <name type="scientific">Pristionchus mayeri</name>
    <dbReference type="NCBI Taxonomy" id="1317129"/>
    <lineage>
        <taxon>Eukaryota</taxon>
        <taxon>Metazoa</taxon>
        <taxon>Ecdysozoa</taxon>
        <taxon>Nematoda</taxon>
        <taxon>Chromadorea</taxon>
        <taxon>Rhabditida</taxon>
        <taxon>Rhabditina</taxon>
        <taxon>Diplogasteromorpha</taxon>
        <taxon>Diplogasteroidea</taxon>
        <taxon>Neodiplogasteridae</taxon>
        <taxon>Pristionchus</taxon>
    </lineage>
</organism>
<dbReference type="EMBL" id="BTRK01000001">
    <property type="protein sequence ID" value="GMR34106.1"/>
    <property type="molecule type" value="Genomic_DNA"/>
</dbReference>
<dbReference type="AlphaFoldDB" id="A0AAN4Z7X4"/>
<sequence length="67" mass="7362">TAVSEICRETGMGSERGESHLSMGVAWKANIMTKTMRQSSVLLFQFAIHLRQLGDARPQLVQLAATT</sequence>
<gene>
    <name evidence="1" type="ORF">PMAYCL1PPCAC_04301</name>
</gene>
<name>A0AAN4Z7X4_9BILA</name>
<accession>A0AAN4Z7X4</accession>
<protein>
    <submittedName>
        <fullName evidence="1">Uncharacterized protein</fullName>
    </submittedName>
</protein>
<evidence type="ECO:0000313" key="2">
    <source>
        <dbReference type="Proteomes" id="UP001328107"/>
    </source>
</evidence>
<comment type="caution">
    <text evidence="1">The sequence shown here is derived from an EMBL/GenBank/DDBJ whole genome shotgun (WGS) entry which is preliminary data.</text>
</comment>
<dbReference type="Proteomes" id="UP001328107">
    <property type="component" value="Unassembled WGS sequence"/>
</dbReference>